<reference evidence="4" key="1">
    <citation type="journal article" date="2019" name="Int. J. Syst. Evol. Microbiol.">
        <title>The Global Catalogue of Microorganisms (GCM) 10K type strain sequencing project: providing services to taxonomists for standard genome sequencing and annotation.</title>
        <authorList>
            <consortium name="The Broad Institute Genomics Platform"/>
            <consortium name="The Broad Institute Genome Sequencing Center for Infectious Disease"/>
            <person name="Wu L."/>
            <person name="Ma J."/>
        </authorList>
    </citation>
    <scope>NUCLEOTIDE SEQUENCE [LARGE SCALE GENOMIC DNA]</scope>
    <source>
        <strain evidence="4">NBRC 100033</strain>
    </source>
</reference>
<evidence type="ECO:0000256" key="2">
    <source>
        <dbReference type="SAM" id="SignalP"/>
    </source>
</evidence>
<dbReference type="PROSITE" id="PS51257">
    <property type="entry name" value="PROKAR_LIPOPROTEIN"/>
    <property type="match status" value="1"/>
</dbReference>
<evidence type="ECO:0000256" key="1">
    <source>
        <dbReference type="SAM" id="MobiDB-lite"/>
    </source>
</evidence>
<keyword evidence="4" id="KW-1185">Reference proteome</keyword>
<name>A0ABQ6A3D9_9GAMM</name>
<dbReference type="Pfam" id="PF09676">
    <property type="entry name" value="TraV"/>
    <property type="match status" value="1"/>
</dbReference>
<keyword evidence="2" id="KW-0732">Signal</keyword>
<evidence type="ECO:0008006" key="5">
    <source>
        <dbReference type="Google" id="ProtNLM"/>
    </source>
</evidence>
<feature type="region of interest" description="Disordered" evidence="1">
    <location>
        <begin position="163"/>
        <end position="188"/>
    </location>
</feature>
<dbReference type="Proteomes" id="UP001156682">
    <property type="component" value="Unassembled WGS sequence"/>
</dbReference>
<comment type="caution">
    <text evidence="3">The sequence shown here is derived from an EMBL/GenBank/DDBJ whole genome shotgun (WGS) entry which is preliminary data.</text>
</comment>
<dbReference type="InterPro" id="IPR014118">
    <property type="entry name" value="T4SS_TraV"/>
</dbReference>
<feature type="chain" id="PRO_5047282963" description="Conjugal transfer pilus assembly protein TraV" evidence="2">
    <location>
        <begin position="20"/>
        <end position="188"/>
    </location>
</feature>
<evidence type="ECO:0000313" key="4">
    <source>
        <dbReference type="Proteomes" id="UP001156682"/>
    </source>
</evidence>
<sequence length="188" mass="20956">MSWWNKMLNKSAMAIITMAVVLTGCSTTHSCKLGTECYGLDDAYEAAVENAGNHETVFPEYSAKGKGSKPKNTASESNLGVQSFKAYQGLRLTDKPVYQPPKPVRIWIAPWQASLDSYTQADPVLMGGQFMYATIPGHWTMGELRKNGGLGKTLQLEPYNLQKEQEKEDVSNNRVQPRQKLVELPKEK</sequence>
<protein>
    <recommendedName>
        <fullName evidence="5">Conjugal transfer pilus assembly protein TraV</fullName>
    </recommendedName>
</protein>
<gene>
    <name evidence="3" type="ORF">GCM10007878_25310</name>
</gene>
<feature type="signal peptide" evidence="2">
    <location>
        <begin position="1"/>
        <end position="19"/>
    </location>
</feature>
<dbReference type="EMBL" id="BSOR01000074">
    <property type="protein sequence ID" value="GLR65092.1"/>
    <property type="molecule type" value="Genomic_DNA"/>
</dbReference>
<proteinExistence type="predicted"/>
<accession>A0ABQ6A3D9</accession>
<evidence type="ECO:0000313" key="3">
    <source>
        <dbReference type="EMBL" id="GLR65092.1"/>
    </source>
</evidence>
<organism evidence="3 4">
    <name type="scientific">Marinospirillum insulare</name>
    <dbReference type="NCBI Taxonomy" id="217169"/>
    <lineage>
        <taxon>Bacteria</taxon>
        <taxon>Pseudomonadati</taxon>
        <taxon>Pseudomonadota</taxon>
        <taxon>Gammaproteobacteria</taxon>
        <taxon>Oceanospirillales</taxon>
        <taxon>Oceanospirillaceae</taxon>
        <taxon>Marinospirillum</taxon>
    </lineage>
</organism>